<keyword evidence="1" id="KW-0472">Membrane</keyword>
<dbReference type="EMBL" id="SHLA01000001">
    <property type="protein sequence ID" value="RZU61439.1"/>
    <property type="molecule type" value="Genomic_DNA"/>
</dbReference>
<feature type="transmembrane region" description="Helical" evidence="1">
    <location>
        <begin position="6"/>
        <end position="25"/>
    </location>
</feature>
<accession>A0A4Q8AD41</accession>
<protein>
    <submittedName>
        <fullName evidence="2">Uncharacterized protein</fullName>
    </submittedName>
</protein>
<dbReference type="AlphaFoldDB" id="A0A4Q8AD41"/>
<evidence type="ECO:0000313" key="2">
    <source>
        <dbReference type="EMBL" id="RZU61439.1"/>
    </source>
</evidence>
<proteinExistence type="predicted"/>
<organism evidence="2 3">
    <name type="scientific">Zhihengliuella halotolerans</name>
    <dbReference type="NCBI Taxonomy" id="370736"/>
    <lineage>
        <taxon>Bacteria</taxon>
        <taxon>Bacillati</taxon>
        <taxon>Actinomycetota</taxon>
        <taxon>Actinomycetes</taxon>
        <taxon>Micrococcales</taxon>
        <taxon>Micrococcaceae</taxon>
        <taxon>Zhihengliuella</taxon>
    </lineage>
</organism>
<comment type="caution">
    <text evidence="2">The sequence shown here is derived from an EMBL/GenBank/DDBJ whole genome shotgun (WGS) entry which is preliminary data.</text>
</comment>
<sequence length="33" mass="3661">MELYVWGIATGLLIALPFSISGLRATKRVKIDK</sequence>
<reference evidence="2 3" key="1">
    <citation type="submission" date="2019-02" db="EMBL/GenBank/DDBJ databases">
        <title>Sequencing the genomes of 1000 actinobacteria strains.</title>
        <authorList>
            <person name="Klenk H.-P."/>
        </authorList>
    </citation>
    <scope>NUCLEOTIDE SEQUENCE [LARGE SCALE GENOMIC DNA]</scope>
    <source>
        <strain evidence="2 3">DSM 17364</strain>
    </source>
</reference>
<keyword evidence="3" id="KW-1185">Reference proteome</keyword>
<dbReference type="Proteomes" id="UP000292685">
    <property type="component" value="Unassembled WGS sequence"/>
</dbReference>
<evidence type="ECO:0000256" key="1">
    <source>
        <dbReference type="SAM" id="Phobius"/>
    </source>
</evidence>
<evidence type="ECO:0000313" key="3">
    <source>
        <dbReference type="Proteomes" id="UP000292685"/>
    </source>
</evidence>
<keyword evidence="1" id="KW-1133">Transmembrane helix</keyword>
<keyword evidence="1" id="KW-0812">Transmembrane</keyword>
<name>A0A4Q8AD41_9MICC</name>
<gene>
    <name evidence="2" type="ORF">EV380_1009</name>
</gene>